<accession>A0A284VLQ0</accession>
<dbReference type="PANTHER" id="PTHR37694">
    <property type="entry name" value="SLR8022 PROTEIN"/>
    <property type="match status" value="1"/>
</dbReference>
<dbReference type="InterPro" id="IPR011051">
    <property type="entry name" value="RmlC_Cupin_sf"/>
</dbReference>
<dbReference type="EMBL" id="FZMP01000076">
    <property type="protein sequence ID" value="SNQ60178.1"/>
    <property type="molecule type" value="Genomic_DNA"/>
</dbReference>
<dbReference type="AlphaFoldDB" id="A0A284VLQ0"/>
<dbReference type="InterPro" id="IPR013096">
    <property type="entry name" value="Cupin_2"/>
</dbReference>
<evidence type="ECO:0000259" key="1">
    <source>
        <dbReference type="Pfam" id="PF07883"/>
    </source>
</evidence>
<dbReference type="Gene3D" id="2.60.120.10">
    <property type="entry name" value="Jelly Rolls"/>
    <property type="match status" value="1"/>
</dbReference>
<evidence type="ECO:0000313" key="3">
    <source>
        <dbReference type="Proteomes" id="UP000218615"/>
    </source>
</evidence>
<evidence type="ECO:0000313" key="2">
    <source>
        <dbReference type="EMBL" id="SNQ60178.1"/>
    </source>
</evidence>
<gene>
    <name evidence="2" type="ORF">MNV_1670012</name>
</gene>
<sequence>MVEPVNLKEHIEYSTGSVVSRTLKENRAGTITLFAFDAGQGLSEHSAPFDAVVQVIDGEGRFIIGGEEHDLKSGQLIIMPANVPHAVRAKQKFKMLLTMLRA</sequence>
<dbReference type="Proteomes" id="UP000218615">
    <property type="component" value="Unassembled WGS sequence"/>
</dbReference>
<name>A0A284VLQ0_9EURY</name>
<dbReference type="OrthoDB" id="41394at2157"/>
<dbReference type="SUPFAM" id="SSF51182">
    <property type="entry name" value="RmlC-like cupins"/>
    <property type="match status" value="1"/>
</dbReference>
<dbReference type="Pfam" id="PF07883">
    <property type="entry name" value="Cupin_2"/>
    <property type="match status" value="1"/>
</dbReference>
<protein>
    <submittedName>
        <fullName evidence="2">Cupin domain-containing protein</fullName>
    </submittedName>
</protein>
<keyword evidence="3" id="KW-1185">Reference proteome</keyword>
<feature type="domain" description="Cupin type-2" evidence="1">
    <location>
        <begin position="34"/>
        <end position="92"/>
    </location>
</feature>
<reference evidence="3" key="1">
    <citation type="submission" date="2017-06" db="EMBL/GenBank/DDBJ databases">
        <authorList>
            <person name="Cremers G."/>
        </authorList>
    </citation>
    <scope>NUCLEOTIDE SEQUENCE [LARGE SCALE GENOMIC DNA]</scope>
</reference>
<dbReference type="CDD" id="cd02230">
    <property type="entry name" value="cupin_HP0902-like"/>
    <property type="match status" value="1"/>
</dbReference>
<proteinExistence type="predicted"/>
<dbReference type="RefSeq" id="WP_096204428.1">
    <property type="nucleotide sequence ID" value="NZ_FZMP01000076.1"/>
</dbReference>
<dbReference type="InterPro" id="IPR014710">
    <property type="entry name" value="RmlC-like_jellyroll"/>
</dbReference>
<dbReference type="STRING" id="1392998.ANME2D_00326"/>
<organism evidence="2 3">
    <name type="scientific">Candidatus Methanoperedens nitratireducens</name>
    <dbReference type="NCBI Taxonomy" id="1392998"/>
    <lineage>
        <taxon>Archaea</taxon>
        <taxon>Methanobacteriati</taxon>
        <taxon>Methanobacteriota</taxon>
        <taxon>Stenosarchaea group</taxon>
        <taxon>Methanomicrobia</taxon>
        <taxon>Methanosarcinales</taxon>
        <taxon>ANME-2 cluster</taxon>
        <taxon>Candidatus Methanoperedentaceae</taxon>
        <taxon>Candidatus Methanoperedens</taxon>
    </lineage>
</organism>
<dbReference type="PANTHER" id="PTHR37694:SF1">
    <property type="entry name" value="SLR8022 PROTEIN"/>
    <property type="match status" value="1"/>
</dbReference>